<keyword evidence="8" id="KW-1133">Transmembrane helix</keyword>
<evidence type="ECO:0000256" key="4">
    <source>
        <dbReference type="ARBA" id="ARBA00022729"/>
    </source>
</evidence>
<feature type="domain" description="Cadherin" evidence="13">
    <location>
        <begin position="1356"/>
        <end position="1473"/>
    </location>
</feature>
<dbReference type="GO" id="GO:0009653">
    <property type="term" value="P:anatomical structure morphogenesis"/>
    <property type="evidence" value="ECO:0007669"/>
    <property type="project" value="UniProtKB-ARBA"/>
</dbReference>
<evidence type="ECO:0000256" key="1">
    <source>
        <dbReference type="ARBA" id="ARBA00004167"/>
    </source>
</evidence>
<evidence type="ECO:0000256" key="12">
    <source>
        <dbReference type="PROSITE-ProRule" id="PRU00043"/>
    </source>
</evidence>
<dbReference type="GO" id="GO:0005509">
    <property type="term" value="F:calcium ion binding"/>
    <property type="evidence" value="ECO:0007669"/>
    <property type="project" value="UniProtKB-UniRule"/>
</dbReference>
<feature type="domain" description="Cadherin" evidence="13">
    <location>
        <begin position="1025"/>
        <end position="1142"/>
    </location>
</feature>
<dbReference type="CDD" id="cd11304">
    <property type="entry name" value="Cadherin_repeat"/>
    <property type="match status" value="12"/>
</dbReference>
<feature type="domain" description="Cadherin" evidence="13">
    <location>
        <begin position="1260"/>
        <end position="1356"/>
    </location>
</feature>
<organism evidence="14 15">
    <name type="scientific">Astyanax mexicanus</name>
    <name type="common">Blind cave fish</name>
    <name type="synonym">Astyanax fasciatus mexicanus</name>
    <dbReference type="NCBI Taxonomy" id="7994"/>
    <lineage>
        <taxon>Eukaryota</taxon>
        <taxon>Metazoa</taxon>
        <taxon>Chordata</taxon>
        <taxon>Craniata</taxon>
        <taxon>Vertebrata</taxon>
        <taxon>Euteleostomi</taxon>
        <taxon>Actinopterygii</taxon>
        <taxon>Neopterygii</taxon>
        <taxon>Teleostei</taxon>
        <taxon>Ostariophysi</taxon>
        <taxon>Characiformes</taxon>
        <taxon>Characoidei</taxon>
        <taxon>Acestrorhamphidae</taxon>
        <taxon>Acestrorhamphinae</taxon>
        <taxon>Astyanax</taxon>
    </lineage>
</organism>
<keyword evidence="3" id="KW-0812">Transmembrane</keyword>
<evidence type="ECO:0000256" key="7">
    <source>
        <dbReference type="ARBA" id="ARBA00022889"/>
    </source>
</evidence>
<sequence>NTGSPDWYLVRVELTVLDVNDNAPEWTMVPLPYLAVVSPSSPASTLVYKLQARDGDEGINGEVEYFLSDGGDGRFDVDRKTGHVRTTGLPLQRDREYLLSVVAADRLGSRSPPAVVSVVAGPRAPQFTNASYTISIPENTPEGQASGSFSVLMLLSRATYMVRVIITDENDCVPEFLQSIYSKDGVPETVTTATSLLQVSASDCDSEQNADITYYTLSSDFIISPHGTIFPAGPLDYERPNHLYEFVVMAVDKGEVPRTGTATVRLRMANVNDEPPEFSQPVYRTFVSEDAGPNTLVATVLAKDPDGDGITYKISSGNEEGNFVIDSQKGLIRLRSSPPPKLQGVEYVLNVTATDDNASGGPQSLSTTAQVIVGVDDVNNNKPIFEKVLISSVAENKPAGTFVLQVHAVDADEGANGKVTYGFMHKDSTVPAFNIDPETGAIVTARKFDRERQREYAVTVTATDQAADPLIGICQLNILILDENDNSPKFENLRYEYFLREDTMIGTSFLRVAAHDDDYSTNAAITYSMSKEQPEYLRVNPVTGWVYVNQPISQVSTIIATDGGNQSSSVELSVTITNVKNQPPQWEKDSYEVVIPENTVRDTPVVTVKATSPLGDPRVTYNLEDGMVPETNMPVRFYLKPNREDGSASILVAEPLDYETTRNFLLRVRAQNVAAVPLGAFTTVYVNLTDVNDNVPFFTSSIYEASVTEGAEIGTLVLQVSANDLDLGLNGKISYSLLNDRSGDYQYFRIDPELGSIYTEAVFDRETKGSYLLEVKSTDSWESARPGRHGQPNSDTAYVRIFISDVNDNKPVFSQTLYEVDVDEDADVGSTILTVSANDEDEGANAKLRYQITSGNTGGVFDVEPEVGTIFIAQPLDYEQTKRYKLHILASDGKWEDYTAVVVNVVNKNDEAPVFSVNEYYGSVTEELDGSPVFVLQVTATDPDKDADQEALRYSLHGQGAESEFIIDEVTGKIYAQRTLDREARAVWRFVVLATDEGGEGLTGFTDVIISVWDINDNAPIFACAPDSCHGEVAENSASGTSVMEMTATDLDDAAVGQNAVLAYRVLSNLALNGGNNGGNNGAEMFTINPATGTVSVAMSGLDREHIESYVLVVEARDGGGMSGTATATIHVKDVNDHAPRFLDRSCSARIPESSEQNAAVLELAAEDADAGENGQLTFSIVAGDPEQKFYMVSHRQEQRGTLRLKKRLDYEKPGEQSFNLTIKVEDLDYSSLLHCSLEIKDCNDHAPVFIPHFLQLPGLREDIPVGTSVAMVVASDSDSGLNREITYTIAPESDPFDLFLVDQSGLVTVAGQLDREQASQHHLVVLATDHGSPPLTGTATIQLSLLDVNDNGPEFESTYSPVVWENVAGPQVVRLNASSTLLRVIDRDSVENGSPFSFSVPPEYRYSNDFHLQDNENDTATVTALRAFDRERQKQFLLPVIMTDSGKPPKTVTSTLTITIGDKNDHAHLPGEKKIYINSHRGEKMLCFFFFTTTLLCWATFVCIKYCKPTSANVGIVWEIGFDTRTTINTFILHINDFIMHNRYELLGDFLSEMLSVGPDDINIFSLVEVRERTVDVRFSVHSALFLRAERIHGYLAAHKQKVRSQQFEWIERIPEPPWLHPSPSAACRLLLREGSLAAVYVKFC</sequence>
<keyword evidence="5" id="KW-0677">Repeat</keyword>
<dbReference type="FunFam" id="2.60.40.60:FF:000068">
    <property type="entry name" value="Desmoglein 1"/>
    <property type="match status" value="1"/>
</dbReference>
<comment type="subcellular location">
    <subcellularLocation>
        <location evidence="1">Membrane</location>
        <topology evidence="1">Single-pass membrane protein</topology>
    </subcellularLocation>
</comment>
<dbReference type="FunFam" id="2.60.40.60:FF:000119">
    <property type="entry name" value="neural-cadherin isoform X1"/>
    <property type="match status" value="1"/>
</dbReference>
<feature type="domain" description="Cadherin" evidence="13">
    <location>
        <begin position="491"/>
        <end position="586"/>
    </location>
</feature>
<dbReference type="FunFam" id="2.60.40.60:FF:000035">
    <property type="entry name" value="Protocadherin Fat 3"/>
    <property type="match status" value="1"/>
</dbReference>
<evidence type="ECO:0000256" key="3">
    <source>
        <dbReference type="ARBA" id="ARBA00022692"/>
    </source>
</evidence>
<name>A0A8B9H4V0_ASTMX</name>
<keyword evidence="6 12" id="KW-0106">Calcium</keyword>
<dbReference type="FunFam" id="2.60.40.60:FF:000196">
    <property type="entry name" value="Si:dkey-22o22.2"/>
    <property type="match status" value="1"/>
</dbReference>
<feature type="domain" description="Cadherin" evidence="13">
    <location>
        <begin position="916"/>
        <end position="1022"/>
    </location>
</feature>
<reference evidence="14" key="1">
    <citation type="submission" date="2025-08" db="UniProtKB">
        <authorList>
            <consortium name="Ensembl"/>
        </authorList>
    </citation>
    <scope>IDENTIFICATION</scope>
</reference>
<evidence type="ECO:0000256" key="6">
    <source>
        <dbReference type="ARBA" id="ARBA00022837"/>
    </source>
</evidence>
<feature type="domain" description="Cadherin" evidence="13">
    <location>
        <begin position="814"/>
        <end position="915"/>
    </location>
</feature>
<dbReference type="FunFam" id="2.60.40.60:FF:000234">
    <property type="entry name" value="Si:dkey-22o22.2"/>
    <property type="match status" value="1"/>
</dbReference>
<feature type="domain" description="Cadherin" evidence="13">
    <location>
        <begin position="29"/>
        <end position="176"/>
    </location>
</feature>
<evidence type="ECO:0000256" key="2">
    <source>
        <dbReference type="ARBA" id="ARBA00022536"/>
    </source>
</evidence>
<feature type="domain" description="Cadherin" evidence="13">
    <location>
        <begin position="385"/>
        <end position="490"/>
    </location>
</feature>
<dbReference type="SUPFAM" id="SSF49313">
    <property type="entry name" value="Cadherin-like"/>
    <property type="match status" value="13"/>
</dbReference>
<protein>
    <submittedName>
        <fullName evidence="14">Si:ch211-186j3.6</fullName>
    </submittedName>
</protein>
<feature type="domain" description="Cadherin" evidence="13">
    <location>
        <begin position="1143"/>
        <end position="1250"/>
    </location>
</feature>
<evidence type="ECO:0000256" key="11">
    <source>
        <dbReference type="ARBA" id="ARBA00023180"/>
    </source>
</evidence>
<evidence type="ECO:0000256" key="10">
    <source>
        <dbReference type="ARBA" id="ARBA00023157"/>
    </source>
</evidence>
<feature type="domain" description="Cadherin" evidence="13">
    <location>
        <begin position="587"/>
        <end position="698"/>
    </location>
</feature>
<evidence type="ECO:0000256" key="5">
    <source>
        <dbReference type="ARBA" id="ARBA00022737"/>
    </source>
</evidence>
<dbReference type="GO" id="GO:0007156">
    <property type="term" value="P:homophilic cell adhesion via plasma membrane adhesion molecules"/>
    <property type="evidence" value="ECO:0007669"/>
    <property type="project" value="InterPro"/>
</dbReference>
<keyword evidence="2" id="KW-0245">EGF-like domain</keyword>
<evidence type="ECO:0000256" key="9">
    <source>
        <dbReference type="ARBA" id="ARBA00023136"/>
    </source>
</evidence>
<dbReference type="SMART" id="SM00112">
    <property type="entry name" value="CA"/>
    <property type="match status" value="13"/>
</dbReference>
<keyword evidence="10" id="KW-1015">Disulfide bond</keyword>
<evidence type="ECO:0000259" key="13">
    <source>
        <dbReference type="PROSITE" id="PS50268"/>
    </source>
</evidence>
<dbReference type="InterPro" id="IPR002126">
    <property type="entry name" value="Cadherin-like_dom"/>
</dbReference>
<dbReference type="FunFam" id="2.60.40.60:FF:000020">
    <property type="entry name" value="Dachsous cadherin-related 1b"/>
    <property type="match status" value="2"/>
</dbReference>
<dbReference type="PANTHER" id="PTHR24026">
    <property type="entry name" value="FAT ATYPICAL CADHERIN-RELATED"/>
    <property type="match status" value="1"/>
</dbReference>
<dbReference type="PROSITE" id="PS00232">
    <property type="entry name" value="CADHERIN_1"/>
    <property type="match status" value="7"/>
</dbReference>
<accession>A0A8B9H4V0</accession>
<dbReference type="Gene3D" id="2.60.40.60">
    <property type="entry name" value="Cadherins"/>
    <property type="match status" value="13"/>
</dbReference>
<dbReference type="FunFam" id="2.60.40.60:FF:000024">
    <property type="entry name" value="FAT atypical cadherin 3"/>
    <property type="match status" value="1"/>
</dbReference>
<keyword evidence="9" id="KW-0472">Membrane</keyword>
<dbReference type="PRINTS" id="PR00205">
    <property type="entry name" value="CADHERIN"/>
</dbReference>
<dbReference type="Proteomes" id="UP000694621">
    <property type="component" value="Unplaced"/>
</dbReference>
<dbReference type="InterPro" id="IPR020894">
    <property type="entry name" value="Cadherin_CS"/>
</dbReference>
<dbReference type="PROSITE" id="PS50268">
    <property type="entry name" value="CADHERIN_2"/>
    <property type="match status" value="13"/>
</dbReference>
<dbReference type="InterPro" id="IPR015919">
    <property type="entry name" value="Cadherin-like_sf"/>
</dbReference>
<feature type="domain" description="Cadherin" evidence="13">
    <location>
        <begin position="699"/>
        <end position="813"/>
    </location>
</feature>
<feature type="domain" description="Cadherin" evidence="13">
    <location>
        <begin position="186"/>
        <end position="278"/>
    </location>
</feature>
<dbReference type="FunFam" id="2.60.40.60:FF:000125">
    <property type="entry name" value="Neural-cadherin"/>
    <property type="match status" value="1"/>
</dbReference>
<keyword evidence="7" id="KW-0130">Cell adhesion</keyword>
<feature type="domain" description="Cadherin" evidence="13">
    <location>
        <begin position="279"/>
        <end position="385"/>
    </location>
</feature>
<dbReference type="PANTHER" id="PTHR24026:SF118">
    <property type="entry name" value="DE-CADHERIN"/>
    <property type="match status" value="1"/>
</dbReference>
<keyword evidence="4" id="KW-0732">Signal</keyword>
<evidence type="ECO:0000313" key="14">
    <source>
        <dbReference type="Ensembl" id="ENSAMXP00005006893.1"/>
    </source>
</evidence>
<dbReference type="FunFam" id="2.60.40.60:FF:000299">
    <property type="entry name" value="Predicted protein"/>
    <property type="match status" value="1"/>
</dbReference>
<evidence type="ECO:0000313" key="15">
    <source>
        <dbReference type="Proteomes" id="UP000694621"/>
    </source>
</evidence>
<keyword evidence="11" id="KW-0325">Glycoprotein</keyword>
<proteinExistence type="predicted"/>
<dbReference type="FunFam" id="2.60.40.60:FF:000136">
    <property type="entry name" value="Neural-cadherin"/>
    <property type="match status" value="1"/>
</dbReference>
<dbReference type="FunFam" id="2.60.40.60:FF:000157">
    <property type="entry name" value="Neural-cadherin"/>
    <property type="match status" value="1"/>
</dbReference>
<dbReference type="GO" id="GO:0005886">
    <property type="term" value="C:plasma membrane"/>
    <property type="evidence" value="ECO:0007669"/>
    <property type="project" value="UniProtKB-SubCell"/>
</dbReference>
<dbReference type="Pfam" id="PF00028">
    <property type="entry name" value="Cadherin"/>
    <property type="match status" value="12"/>
</dbReference>
<dbReference type="Ensembl" id="ENSAMXT00005007799.1">
    <property type="protein sequence ID" value="ENSAMXP00005006893.1"/>
    <property type="gene ID" value="ENSAMXG00005004056.1"/>
</dbReference>
<evidence type="ECO:0000256" key="8">
    <source>
        <dbReference type="ARBA" id="ARBA00022989"/>
    </source>
</evidence>